<dbReference type="CDD" id="cd00719">
    <property type="entry name" value="GIY-YIG_SF"/>
    <property type="match status" value="1"/>
</dbReference>
<dbReference type="EMBL" id="JAFLWD010000009">
    <property type="protein sequence ID" value="MBO0439608.1"/>
    <property type="molecule type" value="Genomic_DNA"/>
</dbReference>
<feature type="domain" description="GIY-YIG" evidence="2">
    <location>
        <begin position="38"/>
        <end position="77"/>
    </location>
</feature>
<reference evidence="3 4" key="1">
    <citation type="submission" date="2021-03" db="EMBL/GenBank/DDBJ databases">
        <title>Enterococcal diversity collection.</title>
        <authorList>
            <person name="Gilmore M.S."/>
            <person name="Schwartzman J."/>
            <person name="Van Tyne D."/>
            <person name="Martin M."/>
            <person name="Earl A.M."/>
            <person name="Manson A.L."/>
            <person name="Straub T."/>
            <person name="Salamzade R."/>
            <person name="Saavedra J."/>
            <person name="Lebreton F."/>
            <person name="Prichula J."/>
            <person name="Schaufler K."/>
            <person name="Gaca A."/>
            <person name="Sgardioli B."/>
            <person name="Wagenaar J."/>
            <person name="Strong T."/>
        </authorList>
    </citation>
    <scope>NUCLEOTIDE SEQUENCE [LARGE SCALE GENOMIC DNA]</scope>
    <source>
        <strain evidence="3 4">DIV0869a</strain>
    </source>
</reference>
<dbReference type="Proteomes" id="UP000664632">
    <property type="component" value="Unassembled WGS sequence"/>
</dbReference>
<evidence type="ECO:0000256" key="1">
    <source>
        <dbReference type="SAM" id="MobiDB-lite"/>
    </source>
</evidence>
<organism evidence="3 4">
    <name type="scientific">Candidatus Enterococcus ikei</name>
    <dbReference type="NCBI Taxonomy" id="2815326"/>
    <lineage>
        <taxon>Bacteria</taxon>
        <taxon>Bacillati</taxon>
        <taxon>Bacillota</taxon>
        <taxon>Bacilli</taxon>
        <taxon>Lactobacillales</taxon>
        <taxon>Enterococcaceae</taxon>
        <taxon>Enterococcus</taxon>
    </lineage>
</organism>
<name>A0ABS3GWE8_9ENTE</name>
<dbReference type="InterPro" id="IPR000305">
    <property type="entry name" value="GIY-YIG_endonuc"/>
</dbReference>
<gene>
    <name evidence="3" type="ORF">JZO69_04510</name>
</gene>
<evidence type="ECO:0000313" key="3">
    <source>
        <dbReference type="EMBL" id="MBO0439608.1"/>
    </source>
</evidence>
<keyword evidence="4" id="KW-1185">Reference proteome</keyword>
<dbReference type="PROSITE" id="PS50164">
    <property type="entry name" value="GIY_YIG"/>
    <property type="match status" value="1"/>
</dbReference>
<protein>
    <submittedName>
        <fullName evidence="3">GIY-YIG nuclease family protein</fullName>
    </submittedName>
</protein>
<evidence type="ECO:0000313" key="4">
    <source>
        <dbReference type="Proteomes" id="UP000664632"/>
    </source>
</evidence>
<evidence type="ECO:0000259" key="2">
    <source>
        <dbReference type="PROSITE" id="PS50164"/>
    </source>
</evidence>
<dbReference type="RefSeq" id="WP_207111695.1">
    <property type="nucleotide sequence ID" value="NZ_JAFLWD010000009.1"/>
</dbReference>
<sequence>MNKSIILNDIEQMIKTKYIDPLAKIKFSKLNDHFNNKKVLGVYFVFNEKNELIYVGQSGANKNSDSSWGLKNRINQH</sequence>
<comment type="caution">
    <text evidence="3">The sequence shown here is derived from an EMBL/GenBank/DDBJ whole genome shotgun (WGS) entry which is preliminary data.</text>
</comment>
<accession>A0ABS3GWE8</accession>
<proteinExistence type="predicted"/>
<feature type="region of interest" description="Disordered" evidence="1">
    <location>
        <begin position="58"/>
        <end position="77"/>
    </location>
</feature>